<dbReference type="GO" id="GO:0043023">
    <property type="term" value="F:ribosomal large subunit binding"/>
    <property type="evidence" value="ECO:0007669"/>
    <property type="project" value="TreeGrafter"/>
</dbReference>
<keyword evidence="10" id="KW-1185">Reference proteome</keyword>
<dbReference type="GeneID" id="19012962"/>
<keyword evidence="4 5" id="KW-0175">Coiled coil</keyword>
<dbReference type="GO" id="GO:1990112">
    <property type="term" value="C:RQC complex"/>
    <property type="evidence" value="ECO:0007669"/>
    <property type="project" value="TreeGrafter"/>
</dbReference>
<dbReference type="STRING" id="41875.K8F1M9"/>
<feature type="compositionally biased region" description="Basic residues" evidence="6">
    <location>
        <begin position="941"/>
        <end position="956"/>
    </location>
</feature>
<sequence>MGKERFSAFDVCAEVSCLRRSILGLWCVQIYDGTEKNSLLLKFNEPAASSEERTGGIRGGEVSEARKVNLLVQPGVKLLVTRYAKPSTSSGKSDGNGSKEQQSGGPSNFVQKLRKHVKQKRLNDIRQLGMDRAVLLTFGANETETKLVVELYASGNAVLCDREFMVMTLLRSHVDKRKNLRILGKRRYPVERFRAFRMPTREAWEDALRGVYQEEERAVDLDEDEMEDEKAYEEEKKRRESERLANIRAPQTLRECLCRGFSFAPAQCEHVAAKAGVEKGMLAPLPLESEDVKGKIFESIEEEFRWFRDVTQGNVFPIPEVTCKALTMELLTSSSGKEEDKGKKKEPQIVEVFEDFSPHPMKQNENRKTVSIDEILGRDSSGEEKEEQNVFNDVLDEYYAKLELQQGVVQRNRAEAQALKKFEKLKKDQENRLKVLERDAEKEMQRAELISRNVDDVANVLNAVNDALASGMAWDDLESMIHEEKRRGNPVAKFISSLDLKNNQVTIKLAPKEDVEIDETTGEEVVVKKHKPIDIPLDLSLSAFANCNARFDLKKKHDTKLDKTAKHHDRVVSDAEKKALMKIETLREKALPGAKAARTPFWFEKFIWWVTSENCLVLHSTDNTQAEMLFAKYANRAETGNDCFIFCDENGAPAITLVKPPPRYSSANGNGESATTLKVPSLSLAQAAQATVARSECWAKKRSASAWWARARDISKRRWDLPEDASLLPSGSFALVKGARKKFLPPAKPEMGFGLLFAVVASGENTSSHEKERVVKSESADATFYDEDGDERRGRNIREISSAEEEEEEEEEENEEDEEEETNVNGEKVVNELATQMESKASIDAAGKGRTKQNEVFEGTKKRLSAAQRKQMKKKGGGLNGSGDDVDVFDPLKAAAAEAESKETSISNDDEIEEDEEESDIDDGCKEKKTNDASSVSNPNKPKKRGKSAKAKRAAKKYAEQDDKDRELAIKLLTMKQKESKKDRKKAALVTSLKPEMSSSSDAATMKKKQIVLPEAPTPEMPNLKERGIKPLVYEPPDTIDDDDRNSSDDDESTKSLNIAVIHERRDTQTEIALRQLTAQPFELDGVSFCLPVCAPFQVLASYKFRIKLIPGTQKRGKTVKDCANILLKAPIYASNEEKTAAREALETKIEECARSLPLGGCKITLPPGAMKELQKQQKEMKKNKVKTKKS</sequence>
<evidence type="ECO:0000256" key="1">
    <source>
        <dbReference type="ARBA" id="ARBA00004496"/>
    </source>
</evidence>
<dbReference type="GO" id="GO:0000049">
    <property type="term" value="F:tRNA binding"/>
    <property type="evidence" value="ECO:0007669"/>
    <property type="project" value="TreeGrafter"/>
</dbReference>
<dbReference type="InterPro" id="IPR051608">
    <property type="entry name" value="RQC_Subunit_NEMF"/>
</dbReference>
<feature type="coiled-coil region" evidence="5">
    <location>
        <begin position="412"/>
        <end position="453"/>
    </location>
</feature>
<dbReference type="GO" id="GO:0005737">
    <property type="term" value="C:cytoplasm"/>
    <property type="evidence" value="ECO:0007669"/>
    <property type="project" value="UniProtKB-SubCell"/>
</dbReference>
<name>K8F1M9_9CHLO</name>
<protein>
    <submittedName>
        <fullName evidence="9">Uncharacterized protein</fullName>
    </submittedName>
</protein>
<feature type="region of interest" description="Disordered" evidence="6">
    <location>
        <begin position="1033"/>
        <end position="1055"/>
    </location>
</feature>
<evidence type="ECO:0000256" key="6">
    <source>
        <dbReference type="SAM" id="MobiDB-lite"/>
    </source>
</evidence>
<dbReference type="Gene3D" id="2.30.310.10">
    <property type="entry name" value="ibrinogen binding protein from staphylococcus aureus domain"/>
    <property type="match status" value="1"/>
</dbReference>
<feature type="compositionally biased region" description="Basic and acidic residues" evidence="6">
    <location>
        <begin position="852"/>
        <end position="861"/>
    </location>
</feature>
<feature type="compositionally biased region" description="Basic and acidic residues" evidence="6">
    <location>
        <begin position="767"/>
        <end position="779"/>
    </location>
</feature>
<proteinExistence type="inferred from homology"/>
<dbReference type="GO" id="GO:1990116">
    <property type="term" value="P:ribosome-associated ubiquitin-dependent protein catabolic process"/>
    <property type="evidence" value="ECO:0007669"/>
    <property type="project" value="TreeGrafter"/>
</dbReference>
<gene>
    <name evidence="9" type="ordered locus">Bathy11g02820</name>
</gene>
<dbReference type="eggNOG" id="KOG2030">
    <property type="taxonomic scope" value="Eukaryota"/>
</dbReference>
<feature type="domain" description="NFACT RNA-binding" evidence="7">
    <location>
        <begin position="605"/>
        <end position="735"/>
    </location>
</feature>
<evidence type="ECO:0000313" key="9">
    <source>
        <dbReference type="EMBL" id="CCO18710.1"/>
    </source>
</evidence>
<feature type="region of interest" description="Disordered" evidence="6">
    <location>
        <begin position="219"/>
        <end position="241"/>
    </location>
</feature>
<evidence type="ECO:0000256" key="3">
    <source>
        <dbReference type="ARBA" id="ARBA00022490"/>
    </source>
</evidence>
<dbReference type="GO" id="GO:0072344">
    <property type="term" value="P:rescue of stalled ribosome"/>
    <property type="evidence" value="ECO:0007669"/>
    <property type="project" value="TreeGrafter"/>
</dbReference>
<dbReference type="PANTHER" id="PTHR15239">
    <property type="entry name" value="NUCLEAR EXPORT MEDIATOR FACTOR NEMF"/>
    <property type="match status" value="1"/>
</dbReference>
<dbReference type="Proteomes" id="UP000198341">
    <property type="component" value="Chromosome 11"/>
</dbReference>
<dbReference type="RefSeq" id="XP_007510365.1">
    <property type="nucleotide sequence ID" value="XM_007510303.1"/>
</dbReference>
<evidence type="ECO:0000256" key="4">
    <source>
        <dbReference type="ARBA" id="ARBA00023054"/>
    </source>
</evidence>
<evidence type="ECO:0000256" key="5">
    <source>
        <dbReference type="SAM" id="Coils"/>
    </source>
</evidence>
<feature type="compositionally biased region" description="Acidic residues" evidence="6">
    <location>
        <begin position="802"/>
        <end position="822"/>
    </location>
</feature>
<accession>K8F1M9</accession>
<reference evidence="9 10" key="1">
    <citation type="submission" date="2011-10" db="EMBL/GenBank/DDBJ databases">
        <authorList>
            <person name="Genoscope - CEA"/>
        </authorList>
    </citation>
    <scope>NUCLEOTIDE SEQUENCE [LARGE SCALE GENOMIC DNA]</scope>
    <source>
        <strain evidence="9 10">RCC 1105</strain>
    </source>
</reference>
<keyword evidence="3" id="KW-0963">Cytoplasm</keyword>
<evidence type="ECO:0000259" key="7">
    <source>
        <dbReference type="Pfam" id="PF05670"/>
    </source>
</evidence>
<feature type="compositionally biased region" description="Acidic residues" evidence="6">
    <location>
        <begin position="221"/>
        <end position="232"/>
    </location>
</feature>
<dbReference type="InterPro" id="IPR021846">
    <property type="entry name" value="NFACT-C"/>
</dbReference>
<dbReference type="KEGG" id="bpg:Bathy11g02820"/>
<dbReference type="OrthoDB" id="207084at2759"/>
<dbReference type="AlphaFoldDB" id="K8F1M9"/>
<dbReference type="PANTHER" id="PTHR15239:SF6">
    <property type="entry name" value="RIBOSOME QUALITY CONTROL COMPLEX SUBUNIT NEMF"/>
    <property type="match status" value="1"/>
</dbReference>
<comment type="subcellular location">
    <subcellularLocation>
        <location evidence="1">Cytoplasm</location>
    </subcellularLocation>
</comment>
<comment type="similarity">
    <text evidence="2">Belongs to the NEMF family.</text>
</comment>
<feature type="domain" description="NFACT protein C-terminal" evidence="8">
    <location>
        <begin position="1071"/>
        <end position="1156"/>
    </location>
</feature>
<dbReference type="Pfam" id="PF11923">
    <property type="entry name" value="NFACT-C"/>
    <property type="match status" value="1"/>
</dbReference>
<dbReference type="Pfam" id="PF05670">
    <property type="entry name" value="NFACT-R_1"/>
    <property type="match status" value="1"/>
</dbReference>
<feature type="coiled-coil region" evidence="5">
    <location>
        <begin position="1136"/>
        <end position="1191"/>
    </location>
</feature>
<evidence type="ECO:0000256" key="2">
    <source>
        <dbReference type="ARBA" id="ARBA00008318"/>
    </source>
</evidence>
<feature type="compositionally biased region" description="Low complexity" evidence="6">
    <location>
        <begin position="823"/>
        <end position="832"/>
    </location>
</feature>
<dbReference type="Pfam" id="PF05833">
    <property type="entry name" value="NFACT_N"/>
    <property type="match status" value="2"/>
</dbReference>
<feature type="region of interest" description="Disordered" evidence="6">
    <location>
        <begin position="766"/>
        <end position="1007"/>
    </location>
</feature>
<feature type="region of interest" description="Disordered" evidence="6">
    <location>
        <begin position="86"/>
        <end position="110"/>
    </location>
</feature>
<feature type="compositionally biased region" description="Acidic residues" evidence="6">
    <location>
        <begin position="908"/>
        <end position="922"/>
    </location>
</feature>
<dbReference type="EMBL" id="FO082268">
    <property type="protein sequence ID" value="CCO18710.1"/>
    <property type="molecule type" value="Genomic_DNA"/>
</dbReference>
<organism evidence="9 10">
    <name type="scientific">Bathycoccus prasinos</name>
    <dbReference type="NCBI Taxonomy" id="41875"/>
    <lineage>
        <taxon>Eukaryota</taxon>
        <taxon>Viridiplantae</taxon>
        <taxon>Chlorophyta</taxon>
        <taxon>Mamiellophyceae</taxon>
        <taxon>Mamiellales</taxon>
        <taxon>Bathycoccaceae</taxon>
        <taxon>Bathycoccus</taxon>
    </lineage>
</organism>
<dbReference type="InterPro" id="IPR008532">
    <property type="entry name" value="NFACT_RNA-bd"/>
</dbReference>
<evidence type="ECO:0000313" key="10">
    <source>
        <dbReference type="Proteomes" id="UP000198341"/>
    </source>
</evidence>
<feature type="compositionally biased region" description="Acidic residues" evidence="6">
    <location>
        <begin position="1038"/>
        <end position="1052"/>
    </location>
</feature>
<evidence type="ECO:0000259" key="8">
    <source>
        <dbReference type="Pfam" id="PF11923"/>
    </source>
</evidence>
<feature type="compositionally biased region" description="Basic and acidic residues" evidence="6">
    <location>
        <begin position="957"/>
        <end position="969"/>
    </location>
</feature>